<organism evidence="10 11">
    <name type="scientific">Nonomuraea wenchangensis</name>
    <dbReference type="NCBI Taxonomy" id="568860"/>
    <lineage>
        <taxon>Bacteria</taxon>
        <taxon>Bacillati</taxon>
        <taxon>Actinomycetota</taxon>
        <taxon>Actinomycetes</taxon>
        <taxon>Streptosporangiales</taxon>
        <taxon>Streptosporangiaceae</taxon>
        <taxon>Nonomuraea</taxon>
    </lineage>
</organism>
<gene>
    <name evidence="10" type="ORF">SAMN05421811_106110</name>
</gene>
<evidence type="ECO:0000256" key="8">
    <source>
        <dbReference type="SAM" id="SignalP"/>
    </source>
</evidence>
<dbReference type="Gene3D" id="3.40.630.10">
    <property type="entry name" value="Zn peptidases"/>
    <property type="match status" value="1"/>
</dbReference>
<dbReference type="Pfam" id="PF00246">
    <property type="entry name" value="Peptidase_M14"/>
    <property type="match status" value="1"/>
</dbReference>
<evidence type="ECO:0000256" key="6">
    <source>
        <dbReference type="ARBA" id="ARBA00023049"/>
    </source>
</evidence>
<keyword evidence="11" id="KW-1185">Reference proteome</keyword>
<keyword evidence="5" id="KW-0862">Zinc</keyword>
<keyword evidence="3" id="KW-0645">Protease</keyword>
<dbReference type="AlphaFoldDB" id="A0A1I0JRN9"/>
<reference evidence="10 11" key="1">
    <citation type="submission" date="2016-10" db="EMBL/GenBank/DDBJ databases">
        <authorList>
            <person name="de Groot N.N."/>
        </authorList>
    </citation>
    <scope>NUCLEOTIDE SEQUENCE [LARGE SCALE GENOMIC DNA]</scope>
    <source>
        <strain evidence="10 11">CGMCC 4.5598</strain>
    </source>
</reference>
<feature type="signal peptide" evidence="8">
    <location>
        <begin position="1"/>
        <end position="21"/>
    </location>
</feature>
<dbReference type="STRING" id="568860.SAMN05421811_106110"/>
<dbReference type="PANTHER" id="PTHR11705">
    <property type="entry name" value="PROTEASE FAMILY M14 CARBOXYPEPTIDASE A,B"/>
    <property type="match status" value="1"/>
</dbReference>
<dbReference type="OrthoDB" id="5240362at2"/>
<sequence length="682" mass="72631">MRRLQASAAVLTLTLATLTVAQPPTPAAVAGPADPEPASLVTLSVPDRAAMERLVASGADLTHRVRSQPDGSVQVDAVVTPGELDGLRALGATLAAEGPSARRGRPTPVPTAGRDQVVIERAVWFRSRDGYFLSVEASSSLAQAATLTVSWRGKQGSAGQAELVPYVDAGAYLGHQLSTPVPAAARPEWITVTSAAGGKADARVGEWPGGEAPDRRAKGYRTDFVTQYMPPDQLNERIKALHKEFPRLTELVTLPYPTNGYRRKAQALLGTPPGAAVVVTSAAYGSEGGNDLAVELTDPGAPGRALEVTVDGKIIRVALATDGSGALTSTAAQVVAAINATPGVPVRASLYRTDPGAGVLAPAPLTQLSDFLRAPAGVSRAPARVLALRIGAHRDGSRTGVLAYAQEHAREWVAPLVAIEAAERLLRNHDRDPATRRLLERTDVFIVPTVNPDGANYSFYDFNGQRKNLTNHCPDSQSDPALRNNWGVDVNRNYAVGSLSDGYFGASAGCTSGTYAGPAEHSEPESRNVMWLAERYSNIRFAMNIHSYGGYFMWPPGAYKLDGRVTLPRPSPREEAYFLESARTIERAIAAERGTVVWPQQTGPVTDVLYSAAGNSADELWYEHGIYGWDFEVGADLWNASTGAWEGVGFQPPFAEGHQEALEFAAGLIALIGVAADHRDRR</sequence>
<feature type="domain" description="Peptidase M14" evidence="9">
    <location>
        <begin position="350"/>
        <end position="675"/>
    </location>
</feature>
<evidence type="ECO:0000313" key="11">
    <source>
        <dbReference type="Proteomes" id="UP000199361"/>
    </source>
</evidence>
<dbReference type="GO" id="GO:0004181">
    <property type="term" value="F:metallocarboxypeptidase activity"/>
    <property type="evidence" value="ECO:0007669"/>
    <property type="project" value="InterPro"/>
</dbReference>
<evidence type="ECO:0000256" key="7">
    <source>
        <dbReference type="PROSITE-ProRule" id="PRU01379"/>
    </source>
</evidence>
<feature type="chain" id="PRO_5038346910" evidence="8">
    <location>
        <begin position="22"/>
        <end position="682"/>
    </location>
</feature>
<evidence type="ECO:0000256" key="4">
    <source>
        <dbReference type="ARBA" id="ARBA00022801"/>
    </source>
</evidence>
<evidence type="ECO:0000256" key="5">
    <source>
        <dbReference type="ARBA" id="ARBA00022833"/>
    </source>
</evidence>
<keyword evidence="4" id="KW-0378">Hydrolase</keyword>
<dbReference type="PROSITE" id="PS52035">
    <property type="entry name" value="PEPTIDASE_M14"/>
    <property type="match status" value="1"/>
</dbReference>
<dbReference type="RefSeq" id="WP_091083227.1">
    <property type="nucleotide sequence ID" value="NZ_FOHX01000006.1"/>
</dbReference>
<dbReference type="Proteomes" id="UP000199361">
    <property type="component" value="Unassembled WGS sequence"/>
</dbReference>
<evidence type="ECO:0000256" key="2">
    <source>
        <dbReference type="ARBA" id="ARBA00005988"/>
    </source>
</evidence>
<name>A0A1I0JRN9_9ACTN</name>
<evidence type="ECO:0000313" key="10">
    <source>
        <dbReference type="EMBL" id="SEU12542.1"/>
    </source>
</evidence>
<keyword evidence="8" id="KW-0732">Signal</keyword>
<evidence type="ECO:0000256" key="3">
    <source>
        <dbReference type="ARBA" id="ARBA00022670"/>
    </source>
</evidence>
<evidence type="ECO:0000259" key="9">
    <source>
        <dbReference type="PROSITE" id="PS52035"/>
    </source>
</evidence>
<protein>
    <submittedName>
        <fullName evidence="10">Zinc carboxypeptidase</fullName>
    </submittedName>
</protein>
<dbReference type="SUPFAM" id="SSF53187">
    <property type="entry name" value="Zn-dependent exopeptidases"/>
    <property type="match status" value="1"/>
</dbReference>
<comment type="similarity">
    <text evidence="2 7">Belongs to the peptidase M14 family.</text>
</comment>
<keyword evidence="6" id="KW-0482">Metalloprotease</keyword>
<dbReference type="GO" id="GO:0005615">
    <property type="term" value="C:extracellular space"/>
    <property type="evidence" value="ECO:0007669"/>
    <property type="project" value="TreeGrafter"/>
</dbReference>
<dbReference type="EMBL" id="FOHX01000006">
    <property type="protein sequence ID" value="SEU12542.1"/>
    <property type="molecule type" value="Genomic_DNA"/>
</dbReference>
<comment type="cofactor">
    <cofactor evidence="1">
        <name>Zn(2+)</name>
        <dbReference type="ChEBI" id="CHEBI:29105"/>
    </cofactor>
</comment>
<dbReference type="GO" id="GO:0006508">
    <property type="term" value="P:proteolysis"/>
    <property type="evidence" value="ECO:0007669"/>
    <property type="project" value="UniProtKB-KW"/>
</dbReference>
<accession>A0A1I0JRN9</accession>
<keyword evidence="10" id="KW-0121">Carboxypeptidase</keyword>
<dbReference type="InterPro" id="IPR000834">
    <property type="entry name" value="Peptidase_M14"/>
</dbReference>
<dbReference type="SMART" id="SM00631">
    <property type="entry name" value="Zn_pept"/>
    <property type="match status" value="1"/>
</dbReference>
<feature type="active site" description="Proton donor/acceptor" evidence="7">
    <location>
        <position position="632"/>
    </location>
</feature>
<dbReference type="GO" id="GO:0008270">
    <property type="term" value="F:zinc ion binding"/>
    <property type="evidence" value="ECO:0007669"/>
    <property type="project" value="InterPro"/>
</dbReference>
<dbReference type="PANTHER" id="PTHR11705:SF143">
    <property type="entry name" value="SLL0236 PROTEIN"/>
    <property type="match status" value="1"/>
</dbReference>
<proteinExistence type="inferred from homology"/>
<evidence type="ECO:0000256" key="1">
    <source>
        <dbReference type="ARBA" id="ARBA00001947"/>
    </source>
</evidence>